<name>A0A090EBG6_MESPL</name>
<protein>
    <submittedName>
        <fullName evidence="3">Transposase</fullName>
    </submittedName>
</protein>
<gene>
    <name evidence="3" type="ORF">MPL3356_50020</name>
</gene>
<dbReference type="GO" id="GO:0004803">
    <property type="term" value="F:transposase activity"/>
    <property type="evidence" value="ECO:0007669"/>
    <property type="project" value="InterPro"/>
</dbReference>
<evidence type="ECO:0000313" key="4">
    <source>
        <dbReference type="Proteomes" id="UP000045285"/>
    </source>
</evidence>
<dbReference type="InterPro" id="IPR047650">
    <property type="entry name" value="Transpos_IS110"/>
</dbReference>
<dbReference type="GO" id="GO:0003677">
    <property type="term" value="F:DNA binding"/>
    <property type="evidence" value="ECO:0007669"/>
    <property type="project" value="InterPro"/>
</dbReference>
<reference evidence="4" key="1">
    <citation type="submission" date="2014-08" db="EMBL/GenBank/DDBJ databases">
        <authorList>
            <person name="Moulin L."/>
        </authorList>
    </citation>
    <scope>NUCLEOTIDE SEQUENCE [LARGE SCALE GENOMIC DNA]</scope>
</reference>
<dbReference type="PANTHER" id="PTHR33055:SF13">
    <property type="entry name" value="TRANSPOSASE"/>
    <property type="match status" value="1"/>
</dbReference>
<dbReference type="GO" id="GO:0006313">
    <property type="term" value="P:DNA transposition"/>
    <property type="evidence" value="ECO:0007669"/>
    <property type="project" value="InterPro"/>
</dbReference>
<organism evidence="3 4">
    <name type="scientific">Mesorhizobium plurifarium</name>
    <dbReference type="NCBI Taxonomy" id="69974"/>
    <lineage>
        <taxon>Bacteria</taxon>
        <taxon>Pseudomonadati</taxon>
        <taxon>Pseudomonadota</taxon>
        <taxon>Alphaproteobacteria</taxon>
        <taxon>Hyphomicrobiales</taxon>
        <taxon>Phyllobacteriaceae</taxon>
        <taxon>Mesorhizobium</taxon>
    </lineage>
</organism>
<dbReference type="Pfam" id="PF02371">
    <property type="entry name" value="Transposase_20"/>
    <property type="match status" value="1"/>
</dbReference>
<dbReference type="InterPro" id="IPR003346">
    <property type="entry name" value="Transposase_20"/>
</dbReference>
<accession>A0A090EBG6</accession>
<evidence type="ECO:0000259" key="2">
    <source>
        <dbReference type="Pfam" id="PF02371"/>
    </source>
</evidence>
<dbReference type="NCBIfam" id="NF033542">
    <property type="entry name" value="transpos_IS110"/>
    <property type="match status" value="1"/>
</dbReference>
<dbReference type="AlphaFoldDB" id="A0A090EBG6"/>
<evidence type="ECO:0000259" key="1">
    <source>
        <dbReference type="Pfam" id="PF01548"/>
    </source>
</evidence>
<proteinExistence type="predicted"/>
<evidence type="ECO:0000313" key="3">
    <source>
        <dbReference type="EMBL" id="CDX25130.1"/>
    </source>
</evidence>
<dbReference type="Proteomes" id="UP000045285">
    <property type="component" value="Unassembled WGS sequence"/>
</dbReference>
<sequence length="320" mass="35874">MNETSTKTAGIDTGKKSLDVATYPTSERLRVANTRNGHQELVAWLSARKIKRVGIEASGGYERAVVEHLREHGFEVALLQPRQVHAFAIYKLRRAKNDRIDAALIAECAANLGGLHEPPDTRLAAFAEHLLFIEQLEYDIAHLKTRREHFTTKRILKQLERDFQRLQRRREAELLLLQVVVCKHDDLARRLELIASVDGIGIRTALTLVILLPELGKVSREQISALVGVAPYDDDSGERTGERHIAGGRSRVRRALFNAALPASQRWNTALVALYGRLKNNGKAHRKAIIACVRKLLIFANAVVERGTPWSKNPPAHRTA</sequence>
<keyword evidence="4" id="KW-1185">Reference proteome</keyword>
<feature type="domain" description="Transposase IS116/IS110/IS902 C-terminal" evidence="2">
    <location>
        <begin position="192"/>
        <end position="273"/>
    </location>
</feature>
<dbReference type="PANTHER" id="PTHR33055">
    <property type="entry name" value="TRANSPOSASE FOR INSERTION SEQUENCE ELEMENT IS1111A"/>
    <property type="match status" value="1"/>
</dbReference>
<dbReference type="InterPro" id="IPR002525">
    <property type="entry name" value="Transp_IS110-like_N"/>
</dbReference>
<dbReference type="EMBL" id="CCMZ01000045">
    <property type="protein sequence ID" value="CDX25130.1"/>
    <property type="molecule type" value="Genomic_DNA"/>
</dbReference>
<feature type="domain" description="Transposase IS110-like N-terminal" evidence="1">
    <location>
        <begin position="9"/>
        <end position="118"/>
    </location>
</feature>
<dbReference type="Pfam" id="PF01548">
    <property type="entry name" value="DEDD_Tnp_IS110"/>
    <property type="match status" value="1"/>
</dbReference>
<dbReference type="STRING" id="69974.MPLDJ20_50038"/>